<keyword evidence="1" id="KW-0472">Membrane</keyword>
<organism evidence="2 3">
    <name type="scientific">Dietzia maris</name>
    <dbReference type="NCBI Taxonomy" id="37915"/>
    <lineage>
        <taxon>Bacteria</taxon>
        <taxon>Bacillati</taxon>
        <taxon>Actinomycetota</taxon>
        <taxon>Actinomycetes</taxon>
        <taxon>Mycobacteriales</taxon>
        <taxon>Dietziaceae</taxon>
        <taxon>Dietzia</taxon>
    </lineage>
</organism>
<reference evidence="2" key="1">
    <citation type="submission" date="2023-10" db="EMBL/GenBank/DDBJ databases">
        <title>Development of a sustainable strategy for remediation of hydrocarbon-contaminated territories based on the waste exchange concept.</title>
        <authorList>
            <person name="Krivoruchko A."/>
        </authorList>
    </citation>
    <scope>NUCLEOTIDE SEQUENCE</scope>
    <source>
        <strain evidence="2">IEGM 1175</strain>
    </source>
</reference>
<dbReference type="AlphaFoldDB" id="A0AAE4QXP8"/>
<accession>A0AAE4QXP8</accession>
<comment type="caution">
    <text evidence="2">The sequence shown here is derived from an EMBL/GenBank/DDBJ whole genome shotgun (WGS) entry which is preliminary data.</text>
</comment>
<dbReference type="EMBL" id="JAWLKJ010000001">
    <property type="protein sequence ID" value="MDV6298584.1"/>
    <property type="molecule type" value="Genomic_DNA"/>
</dbReference>
<evidence type="ECO:0000313" key="3">
    <source>
        <dbReference type="Proteomes" id="UP001185873"/>
    </source>
</evidence>
<evidence type="ECO:0000313" key="2">
    <source>
        <dbReference type="EMBL" id="MDV6298584.1"/>
    </source>
</evidence>
<evidence type="ECO:0000256" key="1">
    <source>
        <dbReference type="SAM" id="Phobius"/>
    </source>
</evidence>
<keyword evidence="1" id="KW-1133">Transmembrane helix</keyword>
<keyword evidence="1" id="KW-0812">Transmembrane</keyword>
<sequence length="325" mass="34633">MTTTRPRWPVRVAVAGVALALVAVLAVVTAMWAGSEPTHRATAAEPFAADSPFRTPVPADARVDPASDLVTAHLTGEGRVYAGLVEFGIPVYTATADTPRYRVRCLRTQWGPCPFDGVDTPIPDGARPHTGSDGAMVVVDEDAQLSYEFWQAARTVPGWVTSFGAITPLAGSGWGGAATGAGASRLAGVVRVAEIERGEIEHALVLQSDNTCARMYRAPAIKTDGRSDRPDCVPQGSRLRLDPALDLDALDLPAAHLAVARAMQRYGGYVVDRGGSPLSISFELAPDADGIYPGAVYRQAGLDWDYDGLEQIPWDRLQLLEGETR</sequence>
<dbReference type="RefSeq" id="WP_317468929.1">
    <property type="nucleotide sequence ID" value="NZ_JAWLKJ010000001.1"/>
</dbReference>
<protein>
    <submittedName>
        <fullName evidence="2">Uncharacterized protein</fullName>
    </submittedName>
</protein>
<feature type="transmembrane region" description="Helical" evidence="1">
    <location>
        <begin position="12"/>
        <end position="33"/>
    </location>
</feature>
<proteinExistence type="predicted"/>
<dbReference type="Proteomes" id="UP001185873">
    <property type="component" value="Unassembled WGS sequence"/>
</dbReference>
<name>A0AAE4QXP8_9ACTN</name>
<gene>
    <name evidence="2" type="ORF">R3P82_05615</name>
</gene>